<dbReference type="Pfam" id="PF00702">
    <property type="entry name" value="Hydrolase"/>
    <property type="match status" value="1"/>
</dbReference>
<dbReference type="GO" id="GO:0016787">
    <property type="term" value="F:hydrolase activity"/>
    <property type="evidence" value="ECO:0007669"/>
    <property type="project" value="UniProtKB-KW"/>
</dbReference>
<proteinExistence type="predicted"/>
<dbReference type="Gene3D" id="3.40.50.1000">
    <property type="entry name" value="HAD superfamily/HAD-like"/>
    <property type="match status" value="1"/>
</dbReference>
<dbReference type="SFLD" id="SFLDG01129">
    <property type="entry name" value="C1.5:_HAD__Beta-PGM__Phosphata"/>
    <property type="match status" value="1"/>
</dbReference>
<comment type="caution">
    <text evidence="1">The sequence shown here is derived from an EMBL/GenBank/DDBJ whole genome shotgun (WGS) entry which is preliminary data.</text>
</comment>
<reference evidence="1" key="1">
    <citation type="submission" date="2024-02" db="EMBL/GenBank/DDBJ databases">
        <title>Genome sequences of strain Gemmobacter sp. JM10B15.</title>
        <authorList>
            <person name="Zhang M."/>
        </authorList>
    </citation>
    <scope>NUCLEOTIDE SEQUENCE</scope>
    <source>
        <strain evidence="1">JM10B15</strain>
    </source>
</reference>
<evidence type="ECO:0000313" key="2">
    <source>
        <dbReference type="Proteomes" id="UP001431963"/>
    </source>
</evidence>
<dbReference type="SUPFAM" id="SSF56784">
    <property type="entry name" value="HAD-like"/>
    <property type="match status" value="1"/>
</dbReference>
<keyword evidence="2" id="KW-1185">Reference proteome</keyword>
<dbReference type="PANTHER" id="PTHR18901:SF38">
    <property type="entry name" value="PSEUDOURIDINE-5'-PHOSPHATASE"/>
    <property type="match status" value="1"/>
</dbReference>
<dbReference type="Gene3D" id="1.10.150.240">
    <property type="entry name" value="Putative phosphatase, domain 2"/>
    <property type="match status" value="1"/>
</dbReference>
<dbReference type="InterPro" id="IPR006439">
    <property type="entry name" value="HAD-SF_hydro_IA"/>
</dbReference>
<name>A0ABU8BSJ7_9RHOB</name>
<protein>
    <submittedName>
        <fullName evidence="1">HAD family hydrolase</fullName>
        <ecNumber evidence="1">3.1.3.-</ecNumber>
    </submittedName>
</protein>
<organism evidence="1 2">
    <name type="scientific">Gemmobacter denitrificans</name>
    <dbReference type="NCBI Taxonomy" id="3123040"/>
    <lineage>
        <taxon>Bacteria</taxon>
        <taxon>Pseudomonadati</taxon>
        <taxon>Pseudomonadota</taxon>
        <taxon>Alphaproteobacteria</taxon>
        <taxon>Rhodobacterales</taxon>
        <taxon>Paracoccaceae</taxon>
        <taxon>Gemmobacter</taxon>
    </lineage>
</organism>
<dbReference type="InterPro" id="IPR036412">
    <property type="entry name" value="HAD-like_sf"/>
</dbReference>
<gene>
    <name evidence="1" type="ORF">V6590_05910</name>
</gene>
<dbReference type="InterPro" id="IPR023198">
    <property type="entry name" value="PGP-like_dom2"/>
</dbReference>
<dbReference type="InterPro" id="IPR023214">
    <property type="entry name" value="HAD_sf"/>
</dbReference>
<dbReference type="RefSeq" id="WP_335420913.1">
    <property type="nucleotide sequence ID" value="NZ_JBALHR010000003.1"/>
</dbReference>
<sequence length="240" mass="25788">MARSRVGAGMGDFDLVIFDCDGVLVDSEKISAAMLIAELGAMGITVDMPYVARHFLGRSYPVVMSQIRRDFGIDLPEGFEEAYRNRLLAAFSESLTAMPGVARVLSGLRLPWCVATSSSPRRVEASLRMTGLWDLARGRVFTASEVANGKPAPDLFLHAAARMGASPTRSLVIEDSLTGIRAGRAAGMIVWRFTGGSHLGPVLDPEPEDARPDLHFASFTGFFDLLPQAAPAPPAPRKDA</sequence>
<dbReference type="Proteomes" id="UP001431963">
    <property type="component" value="Unassembled WGS sequence"/>
</dbReference>
<dbReference type="EMBL" id="JBALHR010000003">
    <property type="protein sequence ID" value="MEH7827673.1"/>
    <property type="molecule type" value="Genomic_DNA"/>
</dbReference>
<dbReference type="SFLD" id="SFLDS00003">
    <property type="entry name" value="Haloacid_Dehalogenase"/>
    <property type="match status" value="1"/>
</dbReference>
<dbReference type="CDD" id="cd07526">
    <property type="entry name" value="HAD_BPGM_like"/>
    <property type="match status" value="1"/>
</dbReference>
<evidence type="ECO:0000313" key="1">
    <source>
        <dbReference type="EMBL" id="MEH7827673.1"/>
    </source>
</evidence>
<accession>A0ABU8BSJ7</accession>
<dbReference type="NCBIfam" id="TIGR01509">
    <property type="entry name" value="HAD-SF-IA-v3"/>
    <property type="match status" value="1"/>
</dbReference>
<keyword evidence="1" id="KW-0378">Hydrolase</keyword>
<dbReference type="EC" id="3.1.3.-" evidence="1"/>
<dbReference type="PANTHER" id="PTHR18901">
    <property type="entry name" value="2-DEOXYGLUCOSE-6-PHOSPHATE PHOSPHATASE 2"/>
    <property type="match status" value="1"/>
</dbReference>